<feature type="non-terminal residue" evidence="3">
    <location>
        <position position="578"/>
    </location>
</feature>
<feature type="non-terminal residue" evidence="3">
    <location>
        <position position="1"/>
    </location>
</feature>
<dbReference type="InterPro" id="IPR013103">
    <property type="entry name" value="RVT_2"/>
</dbReference>
<sequence length="578" mass="62683">VRLKDLSPADRARFSESDAKEWAAMLATGAVRVLSPEESVSARRRFPDRILSSRMVRRLKPVQGVGSLPEPKSRWCVHGHQDPDSETLEVYAPTPQSESVLMCLQIAASFGWTLTIADAKNAFCQSQRLERPRGAIFVEPCSGLPIGPDQLIELVAPVYGLNDAPLLWHRTLTDWLVGEGFTKSLLEPCLRLKRSRWGKLEGSVLIEVDDLIVSGGPAFLANFKEKATARFRFGKWCQSDSEFAGRHLRQFQVKSYRAVVAQVQWVARESRPDVAGAASILAGAMPTPLVSHALLLGKVCKFLKATASQRLTIWALDPVSLVFVTASDASGPGSASRGGSQGAWLVMAADASIRANRRARVSLLSWRSQRLKRVISSTVAAETLALSSAVAEAQYLQVLWRDAVFGDVQKPAWHLSAAPFSVVMSSSCELGSRAASLAVVDAKSVFDTLSKNAAGSRSDRRNAVELAVVRDSLSSMGSQIRWLPHGRMPADPLTHADPAKSNLALHDLLCRGTLCLVDEGGHLDERSLNLSLKSRREGPGAPAFLAFELQVRQALADPRAHRAGGQPRTAALGKETLG</sequence>
<dbReference type="Pfam" id="PF07727">
    <property type="entry name" value="RVT_2"/>
    <property type="match status" value="1"/>
</dbReference>
<dbReference type="EMBL" id="CAUYUJ010021215">
    <property type="protein sequence ID" value="CAK0903387.1"/>
    <property type="molecule type" value="Genomic_DNA"/>
</dbReference>
<protein>
    <recommendedName>
        <fullName evidence="2">Reverse transcriptase Ty1/copia-type domain-containing protein</fullName>
    </recommendedName>
</protein>
<name>A0ABN9XYH3_9DINO</name>
<reference evidence="3" key="1">
    <citation type="submission" date="2023-10" db="EMBL/GenBank/DDBJ databases">
        <authorList>
            <person name="Chen Y."/>
            <person name="Shah S."/>
            <person name="Dougan E. K."/>
            <person name="Thang M."/>
            <person name="Chan C."/>
        </authorList>
    </citation>
    <scope>NUCLEOTIDE SEQUENCE [LARGE SCALE GENOMIC DNA]</scope>
</reference>
<keyword evidence="4" id="KW-1185">Reference proteome</keyword>
<dbReference type="Proteomes" id="UP001189429">
    <property type="component" value="Unassembled WGS sequence"/>
</dbReference>
<organism evidence="3 4">
    <name type="scientific">Prorocentrum cordatum</name>
    <dbReference type="NCBI Taxonomy" id="2364126"/>
    <lineage>
        <taxon>Eukaryota</taxon>
        <taxon>Sar</taxon>
        <taxon>Alveolata</taxon>
        <taxon>Dinophyceae</taxon>
        <taxon>Prorocentrales</taxon>
        <taxon>Prorocentraceae</taxon>
        <taxon>Prorocentrum</taxon>
    </lineage>
</organism>
<evidence type="ECO:0000256" key="1">
    <source>
        <dbReference type="SAM" id="MobiDB-lite"/>
    </source>
</evidence>
<gene>
    <name evidence="3" type="ORF">PCOR1329_LOCUS79722</name>
</gene>
<comment type="caution">
    <text evidence="3">The sequence shown here is derived from an EMBL/GenBank/DDBJ whole genome shotgun (WGS) entry which is preliminary data.</text>
</comment>
<proteinExistence type="predicted"/>
<evidence type="ECO:0000313" key="3">
    <source>
        <dbReference type="EMBL" id="CAK0903387.1"/>
    </source>
</evidence>
<feature type="domain" description="Reverse transcriptase Ty1/copia-type" evidence="2">
    <location>
        <begin position="72"/>
        <end position="250"/>
    </location>
</feature>
<feature type="region of interest" description="Disordered" evidence="1">
    <location>
        <begin position="558"/>
        <end position="578"/>
    </location>
</feature>
<evidence type="ECO:0000313" key="4">
    <source>
        <dbReference type="Proteomes" id="UP001189429"/>
    </source>
</evidence>
<evidence type="ECO:0000259" key="2">
    <source>
        <dbReference type="Pfam" id="PF07727"/>
    </source>
</evidence>
<accession>A0ABN9XYH3</accession>